<evidence type="ECO:0000256" key="1">
    <source>
        <dbReference type="ARBA" id="ARBA00000085"/>
    </source>
</evidence>
<evidence type="ECO:0000313" key="11">
    <source>
        <dbReference type="EMBL" id="ONG49989.1"/>
    </source>
</evidence>
<keyword evidence="3" id="KW-0597">Phosphoprotein</keyword>
<dbReference type="SUPFAM" id="SSF55785">
    <property type="entry name" value="PYP-like sensor domain (PAS domain)"/>
    <property type="match status" value="1"/>
</dbReference>
<dbReference type="PANTHER" id="PTHR41523">
    <property type="entry name" value="TWO-COMPONENT SYSTEM SENSOR PROTEIN"/>
    <property type="match status" value="1"/>
</dbReference>
<comment type="caution">
    <text evidence="11">The sequence shown here is derived from an EMBL/GenBank/DDBJ whole genome shotgun (WGS) entry which is preliminary data.</text>
</comment>
<dbReference type="InterPro" id="IPR011102">
    <property type="entry name" value="Sig_transdc_His_kinase_HWE"/>
</dbReference>
<evidence type="ECO:0000256" key="9">
    <source>
        <dbReference type="SAM" id="Phobius"/>
    </source>
</evidence>
<dbReference type="Gene3D" id="3.30.450.20">
    <property type="entry name" value="PAS domain"/>
    <property type="match status" value="1"/>
</dbReference>
<dbReference type="EMBL" id="MLCO01000214">
    <property type="protein sequence ID" value="ONG49989.1"/>
    <property type="molecule type" value="Genomic_DNA"/>
</dbReference>
<dbReference type="Pfam" id="PF07536">
    <property type="entry name" value="HWE_HK"/>
    <property type="match status" value="1"/>
</dbReference>
<dbReference type="GO" id="GO:0005524">
    <property type="term" value="F:ATP binding"/>
    <property type="evidence" value="ECO:0007669"/>
    <property type="project" value="UniProtKB-KW"/>
</dbReference>
<evidence type="ECO:0000256" key="6">
    <source>
        <dbReference type="ARBA" id="ARBA00022777"/>
    </source>
</evidence>
<evidence type="ECO:0000256" key="5">
    <source>
        <dbReference type="ARBA" id="ARBA00022741"/>
    </source>
</evidence>
<evidence type="ECO:0000256" key="8">
    <source>
        <dbReference type="SAM" id="MobiDB-lite"/>
    </source>
</evidence>
<keyword evidence="9" id="KW-0812">Transmembrane</keyword>
<keyword evidence="4" id="KW-0808">Transferase</keyword>
<feature type="transmembrane region" description="Helical" evidence="9">
    <location>
        <begin position="243"/>
        <end position="263"/>
    </location>
</feature>
<dbReference type="PANTHER" id="PTHR41523:SF8">
    <property type="entry name" value="ETHYLENE RESPONSE SENSOR PROTEIN"/>
    <property type="match status" value="1"/>
</dbReference>
<sequence length="630" mass="66448">MVLRSPPLLTLGLSVLLGAMALALLRAASGDHVQELTAAMLRHSAGSALQQLEQRLRQEVEIAALAFPEAAAPGKDKPAKPAPVAAGLLRQRGWLGLQRGDGAVVAWRQAAEAGLAWPADAEGLARAQGFQQMVLGPLRPATATMPAHLLLQAPMPVQQGGDVLTLVLPAGFLAQRLREQAHPAGLRLRLVDRAGAEIARRAPAGDDGAEQPAEWLSSEIQGLQLAAALAGPAPDWLPQPSRLTLAMGLALGLALILVCILGYKTRRGQAAQRALDAALAEAEAERRLSDIAANLPGAIYRLVRGPDGVVACTYMSEGVNALLAEPAGSSPRHSLLRGLTPETREKLDTALRHSAETLQPMQVEGDVLAADGRRLWLRSQASVHPLPDGGMLWDGVLLDSTEQRRAEERAGLLAREVDHRAKNIMAVVRSLLLLTPRDVPPAEFVANLDGRLCALARAHDLLAGQGWAGAELEQVVQRELATYDQIAGHAQISWSGPAARLAPGSVQPVEMILHELSTNAAKHGALSRPGGLVELRWAAAPQGGLLIDWRESGGPTVQGEPGRHGFGFRLIHTLARHQLAGGATFLWSAEGLQCRIRLGAASVAAVEAMPAPAASDPPLDIPAPPVARQA</sequence>
<dbReference type="Gene3D" id="3.30.565.10">
    <property type="entry name" value="Histidine kinase-like ATPase, C-terminal domain"/>
    <property type="match status" value="1"/>
</dbReference>
<dbReference type="InterPro" id="IPR036890">
    <property type="entry name" value="HATPase_C_sf"/>
</dbReference>
<proteinExistence type="predicted"/>
<reference evidence="11 12" key="1">
    <citation type="submission" date="2016-10" db="EMBL/GenBank/DDBJ databases">
        <title>Draft Genome sequence of Roseomonas sp. strain M3.</title>
        <authorList>
            <person name="Subhash Y."/>
            <person name="Lee S."/>
        </authorList>
    </citation>
    <scope>NUCLEOTIDE SEQUENCE [LARGE SCALE GENOMIC DNA]</scope>
    <source>
        <strain evidence="11 12">M3</strain>
    </source>
</reference>
<evidence type="ECO:0000256" key="3">
    <source>
        <dbReference type="ARBA" id="ARBA00022553"/>
    </source>
</evidence>
<comment type="catalytic activity">
    <reaction evidence="1">
        <text>ATP + protein L-histidine = ADP + protein N-phospho-L-histidine.</text>
        <dbReference type="EC" id="2.7.13.3"/>
    </reaction>
</comment>
<dbReference type="Proteomes" id="UP000188879">
    <property type="component" value="Unassembled WGS sequence"/>
</dbReference>
<feature type="domain" description="Signal transduction histidine kinase HWE region" evidence="10">
    <location>
        <begin position="416"/>
        <end position="498"/>
    </location>
</feature>
<gene>
    <name evidence="11" type="ORF">BKE38_20050</name>
</gene>
<dbReference type="InterPro" id="IPR035965">
    <property type="entry name" value="PAS-like_dom_sf"/>
</dbReference>
<evidence type="ECO:0000313" key="12">
    <source>
        <dbReference type="Proteomes" id="UP000188879"/>
    </source>
</evidence>
<evidence type="ECO:0000256" key="4">
    <source>
        <dbReference type="ARBA" id="ARBA00022679"/>
    </source>
</evidence>
<keyword evidence="5" id="KW-0547">Nucleotide-binding</keyword>
<evidence type="ECO:0000256" key="7">
    <source>
        <dbReference type="ARBA" id="ARBA00022840"/>
    </source>
</evidence>
<feature type="compositionally biased region" description="Pro residues" evidence="8">
    <location>
        <begin position="619"/>
        <end position="630"/>
    </location>
</feature>
<protein>
    <recommendedName>
        <fullName evidence="2">histidine kinase</fullName>
        <ecNumber evidence="2">2.7.13.3</ecNumber>
    </recommendedName>
</protein>
<dbReference type="EC" id="2.7.13.3" evidence="2"/>
<feature type="region of interest" description="Disordered" evidence="8">
    <location>
        <begin position="611"/>
        <end position="630"/>
    </location>
</feature>
<keyword evidence="9" id="KW-0472">Membrane</keyword>
<keyword evidence="12" id="KW-1185">Reference proteome</keyword>
<dbReference type="RefSeq" id="WP_076959078.1">
    <property type="nucleotide sequence ID" value="NZ_MLCO01000214.1"/>
</dbReference>
<evidence type="ECO:0000256" key="2">
    <source>
        <dbReference type="ARBA" id="ARBA00012438"/>
    </source>
</evidence>
<keyword evidence="7" id="KW-0067">ATP-binding</keyword>
<accession>A0A1V2GXX2</accession>
<dbReference type="AlphaFoldDB" id="A0A1V2GXX2"/>
<keyword evidence="6" id="KW-0418">Kinase</keyword>
<dbReference type="SMART" id="SM00911">
    <property type="entry name" value="HWE_HK"/>
    <property type="match status" value="1"/>
</dbReference>
<dbReference type="GO" id="GO:0004673">
    <property type="term" value="F:protein histidine kinase activity"/>
    <property type="evidence" value="ECO:0007669"/>
    <property type="project" value="UniProtKB-EC"/>
</dbReference>
<dbReference type="OrthoDB" id="5287260at2"/>
<organism evidence="11 12">
    <name type="scientific">Teichococcus deserti</name>
    <dbReference type="NCBI Taxonomy" id="1817963"/>
    <lineage>
        <taxon>Bacteria</taxon>
        <taxon>Pseudomonadati</taxon>
        <taxon>Pseudomonadota</taxon>
        <taxon>Alphaproteobacteria</taxon>
        <taxon>Acetobacterales</taxon>
        <taxon>Roseomonadaceae</taxon>
        <taxon>Roseomonas</taxon>
    </lineage>
</organism>
<evidence type="ECO:0000259" key="10">
    <source>
        <dbReference type="SMART" id="SM00911"/>
    </source>
</evidence>
<name>A0A1V2GXX2_9PROT</name>
<keyword evidence="9" id="KW-1133">Transmembrane helix</keyword>